<evidence type="ECO:0000256" key="3">
    <source>
        <dbReference type="ARBA" id="ARBA00022679"/>
    </source>
</evidence>
<keyword evidence="3 11" id="KW-0808">Transferase</keyword>
<dbReference type="EC" id="2.7.7.7" evidence="1"/>
<evidence type="ECO:0000256" key="2">
    <source>
        <dbReference type="ARBA" id="ARBA00017703"/>
    </source>
</evidence>
<dbReference type="EMBL" id="JACOOZ010000006">
    <property type="protein sequence ID" value="MBC5668209.1"/>
    <property type="molecule type" value="Genomic_DNA"/>
</dbReference>
<organism evidence="11 12">
    <name type="scientific">Eubacterium segne</name>
    <dbReference type="NCBI Taxonomy" id="2763045"/>
    <lineage>
        <taxon>Bacteria</taxon>
        <taxon>Bacillati</taxon>
        <taxon>Bacillota</taxon>
        <taxon>Clostridia</taxon>
        <taxon>Eubacteriales</taxon>
        <taxon>Eubacteriaceae</taxon>
        <taxon>Eubacterium</taxon>
    </lineage>
</organism>
<feature type="domain" description="DNA polymerase III delta subunit-like C-terminal" evidence="10">
    <location>
        <begin position="204"/>
        <end position="322"/>
    </location>
</feature>
<evidence type="ECO:0000256" key="5">
    <source>
        <dbReference type="ARBA" id="ARBA00022705"/>
    </source>
</evidence>
<dbReference type="RefSeq" id="WP_186840466.1">
    <property type="nucleotide sequence ID" value="NZ_JACOOZ010000006.1"/>
</dbReference>
<dbReference type="InterPro" id="IPR010372">
    <property type="entry name" value="DNA_pol3_delta_N"/>
</dbReference>
<comment type="catalytic activity">
    <reaction evidence="8">
        <text>DNA(n) + a 2'-deoxyribonucleoside 5'-triphosphate = DNA(n+1) + diphosphate</text>
        <dbReference type="Rhea" id="RHEA:22508"/>
        <dbReference type="Rhea" id="RHEA-COMP:17339"/>
        <dbReference type="Rhea" id="RHEA-COMP:17340"/>
        <dbReference type="ChEBI" id="CHEBI:33019"/>
        <dbReference type="ChEBI" id="CHEBI:61560"/>
        <dbReference type="ChEBI" id="CHEBI:173112"/>
        <dbReference type="EC" id="2.7.7.7"/>
    </reaction>
</comment>
<accession>A0ABR7F5I8</accession>
<comment type="caution">
    <text evidence="11">The sequence shown here is derived from an EMBL/GenBank/DDBJ whole genome shotgun (WGS) entry which is preliminary data.</text>
</comment>
<name>A0ABR7F5I8_9FIRM</name>
<dbReference type="PANTHER" id="PTHR34388:SF1">
    <property type="entry name" value="DNA POLYMERASE III SUBUNIT DELTA"/>
    <property type="match status" value="1"/>
</dbReference>
<evidence type="ECO:0000259" key="9">
    <source>
        <dbReference type="Pfam" id="PF06144"/>
    </source>
</evidence>
<dbReference type="Proteomes" id="UP000597877">
    <property type="component" value="Unassembled WGS sequence"/>
</dbReference>
<evidence type="ECO:0000256" key="7">
    <source>
        <dbReference type="ARBA" id="ARBA00034754"/>
    </source>
</evidence>
<reference evidence="11 12" key="1">
    <citation type="submission" date="2020-08" db="EMBL/GenBank/DDBJ databases">
        <title>Genome public.</title>
        <authorList>
            <person name="Liu C."/>
            <person name="Sun Q."/>
        </authorList>
    </citation>
    <scope>NUCLEOTIDE SEQUENCE [LARGE SCALE GENOMIC DNA]</scope>
    <source>
        <strain evidence="11 12">BX4</strain>
    </source>
</reference>
<dbReference type="InterPro" id="IPR008921">
    <property type="entry name" value="DNA_pol3_clamp-load_cplx_C"/>
</dbReference>
<evidence type="ECO:0000256" key="1">
    <source>
        <dbReference type="ARBA" id="ARBA00012417"/>
    </source>
</evidence>
<dbReference type="InterPro" id="IPR027417">
    <property type="entry name" value="P-loop_NTPase"/>
</dbReference>
<dbReference type="NCBIfam" id="TIGR01128">
    <property type="entry name" value="holA"/>
    <property type="match status" value="1"/>
</dbReference>
<proteinExistence type="inferred from homology"/>
<dbReference type="PANTHER" id="PTHR34388">
    <property type="entry name" value="DNA POLYMERASE III SUBUNIT DELTA"/>
    <property type="match status" value="1"/>
</dbReference>
<evidence type="ECO:0000256" key="4">
    <source>
        <dbReference type="ARBA" id="ARBA00022695"/>
    </source>
</evidence>
<evidence type="ECO:0000313" key="12">
    <source>
        <dbReference type="Proteomes" id="UP000597877"/>
    </source>
</evidence>
<keyword evidence="6" id="KW-0239">DNA-directed DNA polymerase</keyword>
<dbReference type="Gene3D" id="3.40.50.300">
    <property type="entry name" value="P-loop containing nucleotide triphosphate hydrolases"/>
    <property type="match status" value="1"/>
</dbReference>
<dbReference type="Gene3D" id="1.10.8.60">
    <property type="match status" value="1"/>
</dbReference>
<dbReference type="Gene3D" id="1.20.272.10">
    <property type="match status" value="1"/>
</dbReference>
<evidence type="ECO:0000259" key="10">
    <source>
        <dbReference type="Pfam" id="PF21694"/>
    </source>
</evidence>
<dbReference type="SUPFAM" id="SSF52540">
    <property type="entry name" value="P-loop containing nucleoside triphosphate hydrolases"/>
    <property type="match status" value="1"/>
</dbReference>
<protein>
    <recommendedName>
        <fullName evidence="2">DNA polymerase III subunit delta</fullName>
        <ecNumber evidence="1">2.7.7.7</ecNumber>
    </recommendedName>
</protein>
<evidence type="ECO:0000313" key="11">
    <source>
        <dbReference type="EMBL" id="MBC5668209.1"/>
    </source>
</evidence>
<dbReference type="InterPro" id="IPR048466">
    <property type="entry name" value="DNA_pol3_delta-like_C"/>
</dbReference>
<dbReference type="Pfam" id="PF06144">
    <property type="entry name" value="DNA_pol3_delta"/>
    <property type="match status" value="1"/>
</dbReference>
<gene>
    <name evidence="11" type="primary">holA</name>
    <name evidence="11" type="ORF">H8S00_09460</name>
</gene>
<dbReference type="GO" id="GO:0003887">
    <property type="term" value="F:DNA-directed DNA polymerase activity"/>
    <property type="evidence" value="ECO:0007669"/>
    <property type="project" value="UniProtKB-EC"/>
</dbReference>
<dbReference type="InterPro" id="IPR005790">
    <property type="entry name" value="DNA_polIII_delta"/>
</dbReference>
<feature type="domain" description="DNA polymerase III delta N-terminal" evidence="9">
    <location>
        <begin position="17"/>
        <end position="128"/>
    </location>
</feature>
<keyword evidence="12" id="KW-1185">Reference proteome</keyword>
<comment type="similarity">
    <text evidence="7">Belongs to the DNA polymerase HolA subunit family.</text>
</comment>
<dbReference type="SUPFAM" id="SSF48019">
    <property type="entry name" value="post-AAA+ oligomerization domain-like"/>
    <property type="match status" value="1"/>
</dbReference>
<sequence>MKTLAQDIKSGNFKNAYLICGEEEYLKLNYKNQLIKAIAGEDTMNLALYEGKNIDINEVIDNAETFPFFAKYRLIVLEQSGLFKTGGEQLAEYMDKIPETTIFLFVEQDVDKRSKMYKAVKKNGYICEINRQSEKDIEVWAAKIFDYNGKKITKADMAYFIANVGTDMDILSQEIEKLISYAYDKNVINKNDIDAVCIKQLNVRIFDMIDAISVKNQQKTLDCYYELIAEKEPPMRILFMISRQFNLILQAKDLSARGMSKEQIAGAMGVQGFIASKSISQSRNFTVSELKAGLAESISTEELIKSGRLDENIGVEMLLVKYSRKSR</sequence>
<dbReference type="Pfam" id="PF21694">
    <property type="entry name" value="DNA_pol3_delta_C"/>
    <property type="match status" value="1"/>
</dbReference>
<evidence type="ECO:0000256" key="8">
    <source>
        <dbReference type="ARBA" id="ARBA00049244"/>
    </source>
</evidence>
<evidence type="ECO:0000256" key="6">
    <source>
        <dbReference type="ARBA" id="ARBA00022932"/>
    </source>
</evidence>
<keyword evidence="4 11" id="KW-0548">Nucleotidyltransferase</keyword>
<keyword evidence="5" id="KW-0235">DNA replication</keyword>